<gene>
    <name evidence="1" type="ORF">TQ35_0003095</name>
</gene>
<accession>A0ACC6TMR4</accession>
<evidence type="ECO:0000313" key="1">
    <source>
        <dbReference type="EMBL" id="MEW9491175.1"/>
    </source>
</evidence>
<comment type="caution">
    <text evidence="1">The sequence shown here is derived from an EMBL/GenBank/DDBJ whole genome shotgun (WGS) entry which is preliminary data.</text>
</comment>
<protein>
    <submittedName>
        <fullName evidence="1">Uncharacterized protein</fullName>
    </submittedName>
</protein>
<dbReference type="Proteomes" id="UP000053480">
    <property type="component" value="Unassembled WGS sequence"/>
</dbReference>
<name>A0ACC6TMR4_9CREN</name>
<organism evidence="1 2">
    <name type="scientific">Candidatus Aramenus sulfurataquae</name>
    <dbReference type="NCBI Taxonomy" id="1326980"/>
    <lineage>
        <taxon>Archaea</taxon>
        <taxon>Thermoproteota</taxon>
        <taxon>Thermoprotei</taxon>
        <taxon>Sulfolobales</taxon>
        <taxon>Sulfolobaceae</taxon>
        <taxon>Candidatus Aramenus</taxon>
    </lineage>
</organism>
<proteinExistence type="predicted"/>
<evidence type="ECO:0000313" key="2">
    <source>
        <dbReference type="Proteomes" id="UP000053480"/>
    </source>
</evidence>
<dbReference type="EMBL" id="JZWS03000003">
    <property type="protein sequence ID" value="MEW9491175.1"/>
    <property type="molecule type" value="Genomic_DNA"/>
</dbReference>
<sequence length="79" mass="8866">MKVVVFSEALQFFKMASALAQSLTEDTVGVFTQKVNFTRKLYLADKVEEDGLVDFRICARGPRHLACPSRSLPRMPCSL</sequence>
<reference evidence="1" key="1">
    <citation type="submission" date="2024-07" db="EMBL/GenBank/DDBJ databases">
        <title>Metagenome and Metagenome-Assembled Genomes of Archaea from a hot spring from the geothermal field of Los Azufres, Mexico.</title>
        <authorList>
            <person name="Marin-Paredes R."/>
            <person name="Martinez-Romero E."/>
            <person name="Servin-Garciduenas L.E."/>
        </authorList>
    </citation>
    <scope>NUCLEOTIDE SEQUENCE</scope>
    <source>
        <strain evidence="1">AZ1-454</strain>
    </source>
</reference>